<gene>
    <name evidence="13" type="ORF">M378DRAFT_104143</name>
</gene>
<keyword evidence="8" id="KW-0472">Membrane</keyword>
<feature type="region of interest" description="Disordered" evidence="12">
    <location>
        <begin position="103"/>
        <end position="125"/>
    </location>
</feature>
<keyword evidence="7 11" id="KW-0496">Mitochondrion</keyword>
<dbReference type="GO" id="GO:0042407">
    <property type="term" value="P:cristae formation"/>
    <property type="evidence" value="ECO:0007669"/>
    <property type="project" value="InterPro"/>
</dbReference>
<dbReference type="GO" id="GO:0044284">
    <property type="term" value="C:mitochondrial crista junction"/>
    <property type="evidence" value="ECO:0007669"/>
    <property type="project" value="InterPro"/>
</dbReference>
<evidence type="ECO:0000256" key="12">
    <source>
        <dbReference type="SAM" id="MobiDB-lite"/>
    </source>
</evidence>
<protein>
    <recommendedName>
        <fullName evidence="4 11">MICOS complex subunit MIC12</fullName>
    </recommendedName>
    <alternativeName>
        <fullName evidence="10 11">Altered inheritance of mitochondria protein 5, mitochondrial</fullName>
    </alternativeName>
    <alternativeName>
        <fullName evidence="9 11">Found in mitochondrial proteome protein 51</fullName>
    </alternativeName>
</protein>
<name>A0A0C2XBA4_AMAMK</name>
<keyword evidence="11" id="KW-0999">Mitochondrion inner membrane</keyword>
<keyword evidence="6" id="KW-1133">Transmembrane helix</keyword>
<dbReference type="AlphaFoldDB" id="A0A0C2XBA4"/>
<organism evidence="13 14">
    <name type="scientific">Amanita muscaria (strain Koide BX008)</name>
    <dbReference type="NCBI Taxonomy" id="946122"/>
    <lineage>
        <taxon>Eukaryota</taxon>
        <taxon>Fungi</taxon>
        <taxon>Dikarya</taxon>
        <taxon>Basidiomycota</taxon>
        <taxon>Agaricomycotina</taxon>
        <taxon>Agaricomycetes</taxon>
        <taxon>Agaricomycetidae</taxon>
        <taxon>Agaricales</taxon>
        <taxon>Pluteineae</taxon>
        <taxon>Amanitaceae</taxon>
        <taxon>Amanita</taxon>
    </lineage>
</organism>
<dbReference type="Pfam" id="PF17050">
    <property type="entry name" value="AIM5"/>
    <property type="match status" value="1"/>
</dbReference>
<evidence type="ECO:0000313" key="13">
    <source>
        <dbReference type="EMBL" id="KIL66103.1"/>
    </source>
</evidence>
<sequence length="125" mass="13974">MSFLVGPASGALVAGGVYYGFSNLIHTTTQQHRKDLHELSARISGASTALLQAPPPAATRIGRRPFISYVESRWNQEIETLFRGFYSWDTRLQEWGRDLLYETVPPPHSDRAQQDSLNSPALKTT</sequence>
<evidence type="ECO:0000256" key="7">
    <source>
        <dbReference type="ARBA" id="ARBA00023128"/>
    </source>
</evidence>
<dbReference type="EMBL" id="KN818238">
    <property type="protein sequence ID" value="KIL66103.1"/>
    <property type="molecule type" value="Genomic_DNA"/>
</dbReference>
<accession>A0A0C2XBA4</accession>
<dbReference type="InterPro" id="IPR031463">
    <property type="entry name" value="Mic12"/>
</dbReference>
<comment type="function">
    <text evidence="1 11">Component of the MICOS complex, a large protein complex of the mitochondrial inner membrane that plays crucial roles in the maintenance of crista junctions, inner membrane architecture, and formation of contact sites to the outer membrane.</text>
</comment>
<evidence type="ECO:0000256" key="4">
    <source>
        <dbReference type="ARBA" id="ARBA00018170"/>
    </source>
</evidence>
<feature type="compositionally biased region" description="Polar residues" evidence="12">
    <location>
        <begin position="114"/>
        <end position="125"/>
    </location>
</feature>
<evidence type="ECO:0000256" key="2">
    <source>
        <dbReference type="ARBA" id="ARBA00004370"/>
    </source>
</evidence>
<keyword evidence="5" id="KW-0812">Transmembrane</keyword>
<dbReference type="HOGENOM" id="CLU_177949_0_0_1"/>
<comment type="subunit">
    <text evidence="11">Component of the mitochondrial contact site and cristae organizing system (MICOS) complex.</text>
</comment>
<dbReference type="STRING" id="946122.A0A0C2XBA4"/>
<dbReference type="Proteomes" id="UP000054549">
    <property type="component" value="Unassembled WGS sequence"/>
</dbReference>
<evidence type="ECO:0000256" key="8">
    <source>
        <dbReference type="ARBA" id="ARBA00023136"/>
    </source>
</evidence>
<evidence type="ECO:0000313" key="14">
    <source>
        <dbReference type="Proteomes" id="UP000054549"/>
    </source>
</evidence>
<evidence type="ECO:0000256" key="11">
    <source>
        <dbReference type="RuleBase" id="RU363010"/>
    </source>
</evidence>
<evidence type="ECO:0000256" key="6">
    <source>
        <dbReference type="ARBA" id="ARBA00022989"/>
    </source>
</evidence>
<proteinExistence type="inferred from homology"/>
<evidence type="ECO:0000256" key="5">
    <source>
        <dbReference type="ARBA" id="ARBA00022692"/>
    </source>
</evidence>
<keyword evidence="14" id="KW-1185">Reference proteome</keyword>
<comment type="subcellular location">
    <subcellularLocation>
        <location evidence="2">Membrane</location>
    </subcellularLocation>
    <subcellularLocation>
        <location evidence="11">Mitochondrion inner membrane</location>
        <topology evidence="11">Single-pass membrane protein</topology>
    </subcellularLocation>
</comment>
<dbReference type="GO" id="GO:0061617">
    <property type="term" value="C:MICOS complex"/>
    <property type="evidence" value="ECO:0007669"/>
    <property type="project" value="UniProtKB-UniRule"/>
</dbReference>
<evidence type="ECO:0000256" key="10">
    <source>
        <dbReference type="ARBA" id="ARBA00032985"/>
    </source>
</evidence>
<evidence type="ECO:0000256" key="3">
    <source>
        <dbReference type="ARBA" id="ARBA00009188"/>
    </source>
</evidence>
<comment type="similarity">
    <text evidence="3 11">Belongs to the MICOS complex subunit Mic12 family.</text>
</comment>
<dbReference type="OrthoDB" id="3351225at2759"/>
<reference evidence="13 14" key="1">
    <citation type="submission" date="2014-04" db="EMBL/GenBank/DDBJ databases">
        <title>Evolutionary Origins and Diversification of the Mycorrhizal Mutualists.</title>
        <authorList>
            <consortium name="DOE Joint Genome Institute"/>
            <consortium name="Mycorrhizal Genomics Consortium"/>
            <person name="Kohler A."/>
            <person name="Kuo A."/>
            <person name="Nagy L.G."/>
            <person name="Floudas D."/>
            <person name="Copeland A."/>
            <person name="Barry K.W."/>
            <person name="Cichocki N."/>
            <person name="Veneault-Fourrey C."/>
            <person name="LaButti K."/>
            <person name="Lindquist E.A."/>
            <person name="Lipzen A."/>
            <person name="Lundell T."/>
            <person name="Morin E."/>
            <person name="Murat C."/>
            <person name="Riley R."/>
            <person name="Ohm R."/>
            <person name="Sun H."/>
            <person name="Tunlid A."/>
            <person name="Henrissat B."/>
            <person name="Grigoriev I.V."/>
            <person name="Hibbett D.S."/>
            <person name="Martin F."/>
        </authorList>
    </citation>
    <scope>NUCLEOTIDE SEQUENCE [LARGE SCALE GENOMIC DNA]</scope>
    <source>
        <strain evidence="13 14">Koide BX008</strain>
    </source>
</reference>
<dbReference type="InParanoid" id="A0A0C2XBA4"/>
<evidence type="ECO:0000256" key="9">
    <source>
        <dbReference type="ARBA" id="ARBA00032159"/>
    </source>
</evidence>
<evidence type="ECO:0000256" key="1">
    <source>
        <dbReference type="ARBA" id="ARBA00002689"/>
    </source>
</evidence>